<dbReference type="PROSITE" id="PS00398">
    <property type="entry name" value="RECOMBINASES_2"/>
    <property type="match status" value="1"/>
</dbReference>
<sequence>MSRKCERKMAIYGYSRVSTSNQDYKTQILKLENAGAEKIFSEKYTGTKKEGRRELEELLSIVEEGDLVLVTKIDRLARSIVDLNSIISTLNEAGVTVTFLDNALTFEPNKKDSMQTLMMNMLGSFAQFERDLIVTRTQEGKQWHKANKKNYKEGRPKRILNDHYKLALTLMETHSMREVEKMMKISLSTLKRIKKQAAEEQMTLTAAKDHESMQETAHLLNRTANNKHLKQAKQQIKDQKTITTRLEDL</sequence>
<dbReference type="CDD" id="cd03768">
    <property type="entry name" value="SR_ResInv"/>
    <property type="match status" value="1"/>
</dbReference>
<dbReference type="PANTHER" id="PTHR30461:SF26">
    <property type="entry name" value="RESOLVASE HOMOLOG YNEB"/>
    <property type="match status" value="1"/>
</dbReference>
<comment type="caution">
    <text evidence="7">The sequence shown here is derived from an EMBL/GenBank/DDBJ whole genome shotgun (WGS) entry which is preliminary data.</text>
</comment>
<proteinExistence type="inferred from homology"/>
<dbReference type="GO" id="GO:0015074">
    <property type="term" value="P:DNA integration"/>
    <property type="evidence" value="ECO:0007669"/>
    <property type="project" value="UniProtKB-KW"/>
</dbReference>
<keyword evidence="3" id="KW-0238">DNA-binding</keyword>
<keyword evidence="4" id="KW-0233">DNA recombination</keyword>
<dbReference type="Gene3D" id="1.10.1220.170">
    <property type="match status" value="1"/>
</dbReference>
<dbReference type="InterPro" id="IPR006118">
    <property type="entry name" value="Recombinase_CS"/>
</dbReference>
<dbReference type="EMBL" id="WVTI01000016">
    <property type="protein sequence ID" value="MXS27164.1"/>
    <property type="molecule type" value="Genomic_DNA"/>
</dbReference>
<dbReference type="PROSITE" id="PS51736">
    <property type="entry name" value="RECOMBINASES_3"/>
    <property type="match status" value="1"/>
</dbReference>
<dbReference type="Gene3D" id="3.40.50.1390">
    <property type="entry name" value="Resolvase, N-terminal catalytic domain"/>
    <property type="match status" value="1"/>
</dbReference>
<gene>
    <name evidence="7" type="ORF">GTI89_13975</name>
</gene>
<feature type="active site" description="O-(5'-phospho-DNA)-serine intermediate" evidence="5">
    <location>
        <position position="18"/>
    </location>
</feature>
<dbReference type="SMART" id="SM00857">
    <property type="entry name" value="Resolvase"/>
    <property type="match status" value="1"/>
</dbReference>
<feature type="domain" description="Resolvase/invertase-type recombinase catalytic" evidence="6">
    <location>
        <begin position="10"/>
        <end position="148"/>
    </location>
</feature>
<comment type="similarity">
    <text evidence="1">Belongs to the site-specific recombinase resolvase family.</text>
</comment>
<dbReference type="Pfam" id="PF00239">
    <property type="entry name" value="Resolvase"/>
    <property type="match status" value="1"/>
</dbReference>
<protein>
    <submittedName>
        <fullName evidence="7">Recombinase family protein</fullName>
    </submittedName>
</protein>
<dbReference type="InterPro" id="IPR006119">
    <property type="entry name" value="Resolv_N"/>
</dbReference>
<dbReference type="PANTHER" id="PTHR30461">
    <property type="entry name" value="DNA-INVERTASE FROM LAMBDOID PROPHAGE"/>
    <property type="match status" value="1"/>
</dbReference>
<evidence type="ECO:0000259" key="6">
    <source>
        <dbReference type="PROSITE" id="PS51736"/>
    </source>
</evidence>
<organism evidence="7 8">
    <name type="scientific">Enterococcus gallinarum</name>
    <dbReference type="NCBI Taxonomy" id="1353"/>
    <lineage>
        <taxon>Bacteria</taxon>
        <taxon>Bacillati</taxon>
        <taxon>Bacillota</taxon>
        <taxon>Bacilli</taxon>
        <taxon>Lactobacillales</taxon>
        <taxon>Enterococcaceae</taxon>
        <taxon>Enterococcus</taxon>
    </lineage>
</organism>
<evidence type="ECO:0000256" key="3">
    <source>
        <dbReference type="ARBA" id="ARBA00023125"/>
    </source>
</evidence>
<dbReference type="GO" id="GO:0003677">
    <property type="term" value="F:DNA binding"/>
    <property type="evidence" value="ECO:0007669"/>
    <property type="project" value="UniProtKB-KW"/>
</dbReference>
<dbReference type="Gene3D" id="1.10.10.60">
    <property type="entry name" value="Homeodomain-like"/>
    <property type="match status" value="1"/>
</dbReference>
<dbReference type="AlphaFoldDB" id="A0A6I4XGE8"/>
<dbReference type="InterPro" id="IPR050639">
    <property type="entry name" value="SSR_resolvase"/>
</dbReference>
<evidence type="ECO:0000256" key="1">
    <source>
        <dbReference type="ARBA" id="ARBA00009913"/>
    </source>
</evidence>
<dbReference type="Proteomes" id="UP000439965">
    <property type="component" value="Unassembled WGS sequence"/>
</dbReference>
<reference evidence="7 8" key="1">
    <citation type="submission" date="2019-04" db="EMBL/GenBank/DDBJ databases">
        <title>Step-wise assembly of the neonatal virome modulated by breast feeding.</title>
        <authorList>
            <person name="Liang G."/>
            <person name="Bushman F."/>
        </authorList>
    </citation>
    <scope>NUCLEOTIDE SEQUENCE [LARGE SCALE GENOMIC DNA]</scope>
    <source>
        <strain evidence="7 8">E3404</strain>
    </source>
</reference>
<evidence type="ECO:0000256" key="2">
    <source>
        <dbReference type="ARBA" id="ARBA00022908"/>
    </source>
</evidence>
<evidence type="ECO:0000256" key="5">
    <source>
        <dbReference type="PIRSR" id="PIRSR606118-50"/>
    </source>
</evidence>
<keyword evidence="2" id="KW-0229">DNA integration</keyword>
<dbReference type="SUPFAM" id="SSF53041">
    <property type="entry name" value="Resolvase-like"/>
    <property type="match status" value="1"/>
</dbReference>
<dbReference type="GO" id="GO:0000150">
    <property type="term" value="F:DNA strand exchange activity"/>
    <property type="evidence" value="ECO:0007669"/>
    <property type="project" value="InterPro"/>
</dbReference>
<dbReference type="InterPro" id="IPR036162">
    <property type="entry name" value="Resolvase-like_N_sf"/>
</dbReference>
<evidence type="ECO:0000313" key="7">
    <source>
        <dbReference type="EMBL" id="MXS27164.1"/>
    </source>
</evidence>
<evidence type="ECO:0000313" key="8">
    <source>
        <dbReference type="Proteomes" id="UP000439965"/>
    </source>
</evidence>
<name>A0A6I4XGE8_ENTGA</name>
<accession>A0A6I4XGE8</accession>
<evidence type="ECO:0000256" key="4">
    <source>
        <dbReference type="ARBA" id="ARBA00023172"/>
    </source>
</evidence>